<dbReference type="Proteomes" id="UP001500016">
    <property type="component" value="Unassembled WGS sequence"/>
</dbReference>
<name>A0ABN2VKP7_9ACTN</name>
<feature type="region of interest" description="Disordered" evidence="1">
    <location>
        <begin position="45"/>
        <end position="83"/>
    </location>
</feature>
<accession>A0ABN2VKP7</accession>
<feature type="compositionally biased region" description="Basic and acidic residues" evidence="1">
    <location>
        <begin position="60"/>
        <end position="83"/>
    </location>
</feature>
<dbReference type="EMBL" id="BAAAPE010000001">
    <property type="protein sequence ID" value="GAA2063748.1"/>
    <property type="molecule type" value="Genomic_DNA"/>
</dbReference>
<evidence type="ECO:0000256" key="1">
    <source>
        <dbReference type="SAM" id="MobiDB-lite"/>
    </source>
</evidence>
<comment type="caution">
    <text evidence="2">The sequence shown here is derived from an EMBL/GenBank/DDBJ whole genome shotgun (WGS) entry which is preliminary data.</text>
</comment>
<gene>
    <name evidence="2" type="ORF">GCM10009801_07860</name>
</gene>
<evidence type="ECO:0000313" key="2">
    <source>
        <dbReference type="EMBL" id="GAA2063748.1"/>
    </source>
</evidence>
<reference evidence="2 3" key="1">
    <citation type="journal article" date="2019" name="Int. J. Syst. Evol. Microbiol.">
        <title>The Global Catalogue of Microorganisms (GCM) 10K type strain sequencing project: providing services to taxonomists for standard genome sequencing and annotation.</title>
        <authorList>
            <consortium name="The Broad Institute Genomics Platform"/>
            <consortium name="The Broad Institute Genome Sequencing Center for Infectious Disease"/>
            <person name="Wu L."/>
            <person name="Ma J."/>
        </authorList>
    </citation>
    <scope>NUCLEOTIDE SEQUENCE [LARGE SCALE GENOMIC DNA]</scope>
    <source>
        <strain evidence="2 3">JCM 15478</strain>
    </source>
</reference>
<keyword evidence="3" id="KW-1185">Reference proteome</keyword>
<evidence type="ECO:0000313" key="3">
    <source>
        <dbReference type="Proteomes" id="UP001500016"/>
    </source>
</evidence>
<feature type="region of interest" description="Disordered" evidence="1">
    <location>
        <begin position="1"/>
        <end position="32"/>
    </location>
</feature>
<sequence>MSPPPRRTFACSLAEGDESPARRASAPVDSPSYAATVSRTAARLCPSSAASPLSPVPAAERPERPERAERAARSERAGRVGTS</sequence>
<organism evidence="2 3">
    <name type="scientific">Streptomyces albiaxialis</name>
    <dbReference type="NCBI Taxonomy" id="329523"/>
    <lineage>
        <taxon>Bacteria</taxon>
        <taxon>Bacillati</taxon>
        <taxon>Actinomycetota</taxon>
        <taxon>Actinomycetes</taxon>
        <taxon>Kitasatosporales</taxon>
        <taxon>Streptomycetaceae</taxon>
        <taxon>Streptomyces</taxon>
    </lineage>
</organism>
<protein>
    <submittedName>
        <fullName evidence="2">Uncharacterized protein</fullName>
    </submittedName>
</protein>
<feature type="compositionally biased region" description="Low complexity" evidence="1">
    <location>
        <begin position="46"/>
        <end position="59"/>
    </location>
</feature>
<proteinExistence type="predicted"/>